<accession>A0ABU4VPE5</accession>
<keyword evidence="1" id="KW-1133">Transmembrane helix</keyword>
<evidence type="ECO:0000313" key="3">
    <source>
        <dbReference type="Proteomes" id="UP001277761"/>
    </source>
</evidence>
<evidence type="ECO:0000313" key="2">
    <source>
        <dbReference type="EMBL" id="MDX8153509.1"/>
    </source>
</evidence>
<dbReference type="EMBL" id="JAXAVX010000015">
    <property type="protein sequence ID" value="MDX8153509.1"/>
    <property type="molecule type" value="Genomic_DNA"/>
</dbReference>
<name>A0ABU4VPE5_9ACTN</name>
<keyword evidence="1" id="KW-0472">Membrane</keyword>
<feature type="transmembrane region" description="Helical" evidence="1">
    <location>
        <begin position="12"/>
        <end position="34"/>
    </location>
</feature>
<comment type="caution">
    <text evidence="2">The sequence shown here is derived from an EMBL/GenBank/DDBJ whole genome shotgun (WGS) entry which is preliminary data.</text>
</comment>
<keyword evidence="1" id="KW-0812">Transmembrane</keyword>
<sequence length="217" mass="22343">MSGRRHRDEGFALVELLVTSSLALVVLLAILGALDVFSGTSSATARAPIAEETARATLRQMVDDLRQARVPTGETTPIDHTSTGATGDLVAAAWLDDGTAAPRAGWLRYCVTADGRTLVAARRYAAAWPGAPGTCATTSATDPALGWVARAVVPGSLVPGGVFTFTSDACFGTTGSCPPAATAVRAIGIRLRLQARDAGGRGRTIDQSGTVGLRNRP</sequence>
<evidence type="ECO:0008006" key="4">
    <source>
        <dbReference type="Google" id="ProtNLM"/>
    </source>
</evidence>
<protein>
    <recommendedName>
        <fullName evidence="4">Prepilin-type N-terminal cleavage/methylation domain-containing protein</fullName>
    </recommendedName>
</protein>
<reference evidence="2 3" key="1">
    <citation type="submission" date="2023-11" db="EMBL/GenBank/DDBJ databases">
        <authorList>
            <person name="Xu M."/>
            <person name="Jiang T."/>
        </authorList>
    </citation>
    <scope>NUCLEOTIDE SEQUENCE [LARGE SCALE GENOMIC DNA]</scope>
    <source>
        <strain evidence="2 3">SD</strain>
    </source>
</reference>
<evidence type="ECO:0000256" key="1">
    <source>
        <dbReference type="SAM" id="Phobius"/>
    </source>
</evidence>
<gene>
    <name evidence="2" type="ORF">SK069_18060</name>
</gene>
<dbReference type="RefSeq" id="WP_319955658.1">
    <property type="nucleotide sequence ID" value="NZ_JAXAVX010000015.1"/>
</dbReference>
<organism evidence="2 3">
    <name type="scientific">Patulibacter brassicae</name>
    <dbReference type="NCBI Taxonomy" id="1705717"/>
    <lineage>
        <taxon>Bacteria</taxon>
        <taxon>Bacillati</taxon>
        <taxon>Actinomycetota</taxon>
        <taxon>Thermoleophilia</taxon>
        <taxon>Solirubrobacterales</taxon>
        <taxon>Patulibacteraceae</taxon>
        <taxon>Patulibacter</taxon>
    </lineage>
</organism>
<keyword evidence="3" id="KW-1185">Reference proteome</keyword>
<dbReference type="Proteomes" id="UP001277761">
    <property type="component" value="Unassembled WGS sequence"/>
</dbReference>
<proteinExistence type="predicted"/>